<evidence type="ECO:0000313" key="2">
    <source>
        <dbReference type="EMBL" id="VEB01560.1"/>
    </source>
</evidence>
<dbReference type="InterPro" id="IPR000259">
    <property type="entry name" value="Adhesion_dom_fimbrial"/>
</dbReference>
<dbReference type="Proteomes" id="UP000282433">
    <property type="component" value="Chromosome"/>
</dbReference>
<dbReference type="SUPFAM" id="SSF49401">
    <property type="entry name" value="Bacterial adhesins"/>
    <property type="match status" value="1"/>
</dbReference>
<dbReference type="GO" id="GO:0007155">
    <property type="term" value="P:cell adhesion"/>
    <property type="evidence" value="ECO:0007669"/>
    <property type="project" value="InterPro"/>
</dbReference>
<name>A0A3S4GE63_KLEPN</name>
<feature type="domain" description="Fimbrial-type adhesion" evidence="1">
    <location>
        <begin position="106"/>
        <end position="246"/>
    </location>
</feature>
<proteinExistence type="predicted"/>
<reference evidence="2 3" key="1">
    <citation type="submission" date="2018-12" db="EMBL/GenBank/DDBJ databases">
        <authorList>
            <consortium name="Pathogen Informatics"/>
        </authorList>
    </citation>
    <scope>NUCLEOTIDE SEQUENCE [LARGE SCALE GENOMIC DNA]</scope>
    <source>
        <strain evidence="2 3">NCTC13635</strain>
    </source>
</reference>
<dbReference type="Pfam" id="PF00419">
    <property type="entry name" value="Fimbrial"/>
    <property type="match status" value="1"/>
</dbReference>
<protein>
    <recommendedName>
        <fullName evidence="1">Fimbrial-type adhesion domain-containing protein</fullName>
    </recommendedName>
</protein>
<evidence type="ECO:0000259" key="1">
    <source>
        <dbReference type="Pfam" id="PF00419"/>
    </source>
</evidence>
<sequence>MPDFIQVGITYNGIDYLLQNKKSVEIGPATLCDKSGNTCKSPAIGQTFSLVYQVYIISTGRRVTGEGKIDDNLKLSLFQVDGQGGLRNGTAGANYNLFITGLNRIRTMACVPTVSISPSEINFGDIPAGNARPGYYEKTRPFTVTYGLVKQGNGSDCGTEPMLATFSTTNTIQESAIILPQPDSGFGIAISPNASMHPLIEMNAPIHFKLATGATLASTYTAGLLWLSRTPKLGPFSATAKITVTFE</sequence>
<gene>
    <name evidence="2" type="ORF">NCTC13635_02171</name>
</gene>
<dbReference type="InterPro" id="IPR008966">
    <property type="entry name" value="Adhesion_dom_sf"/>
</dbReference>
<dbReference type="GO" id="GO:0009289">
    <property type="term" value="C:pilus"/>
    <property type="evidence" value="ECO:0007669"/>
    <property type="project" value="InterPro"/>
</dbReference>
<accession>A0A3S4GE63</accession>
<dbReference type="EMBL" id="LR134162">
    <property type="protein sequence ID" value="VEB01560.1"/>
    <property type="molecule type" value="Genomic_DNA"/>
</dbReference>
<organism evidence="2 3">
    <name type="scientific">Klebsiella pneumoniae</name>
    <dbReference type="NCBI Taxonomy" id="573"/>
    <lineage>
        <taxon>Bacteria</taxon>
        <taxon>Pseudomonadati</taxon>
        <taxon>Pseudomonadota</taxon>
        <taxon>Gammaproteobacteria</taxon>
        <taxon>Enterobacterales</taxon>
        <taxon>Enterobacteriaceae</taxon>
        <taxon>Klebsiella/Raoultella group</taxon>
        <taxon>Klebsiella</taxon>
        <taxon>Klebsiella pneumoniae complex</taxon>
    </lineage>
</organism>
<dbReference type="AlphaFoldDB" id="A0A3S4GE63"/>
<evidence type="ECO:0000313" key="3">
    <source>
        <dbReference type="Proteomes" id="UP000282433"/>
    </source>
</evidence>